<dbReference type="PROSITE" id="PS50893">
    <property type="entry name" value="ABC_TRANSPORTER_2"/>
    <property type="match status" value="1"/>
</dbReference>
<dbReference type="GO" id="GO:0005524">
    <property type="term" value="F:ATP binding"/>
    <property type="evidence" value="ECO:0007669"/>
    <property type="project" value="UniProtKB-KW"/>
</dbReference>
<reference evidence="8" key="1">
    <citation type="submission" date="2007-09" db="EMBL/GenBank/DDBJ databases">
        <title>Complete sequence of chromosome of Serratia proteamaculans 568.</title>
        <authorList>
            <consortium name="US DOE Joint Genome Institute"/>
            <person name="Copeland A."/>
            <person name="Lucas S."/>
            <person name="Lapidus A."/>
            <person name="Barry K."/>
            <person name="Glavina del Rio T."/>
            <person name="Dalin E."/>
            <person name="Tice H."/>
            <person name="Pitluck S."/>
            <person name="Chain P."/>
            <person name="Malfatti S."/>
            <person name="Shin M."/>
            <person name="Vergez L."/>
            <person name="Schmutz J."/>
            <person name="Larimer F."/>
            <person name="Land M."/>
            <person name="Hauser L."/>
            <person name="Kyrpides N."/>
            <person name="Kim E."/>
            <person name="Taghavi S."/>
            <person name="Newman L."/>
            <person name="Vangronsveld J."/>
            <person name="van der Lelie D."/>
            <person name="Richardson P."/>
        </authorList>
    </citation>
    <scope>NUCLEOTIDE SEQUENCE [LARGE SCALE GENOMIC DNA]</scope>
    <source>
        <strain evidence="8">568</strain>
    </source>
</reference>
<dbReference type="NCBIfam" id="NF010061">
    <property type="entry name" value="PRK13538.1"/>
    <property type="match status" value="1"/>
</dbReference>
<dbReference type="InterPro" id="IPR017871">
    <property type="entry name" value="ABC_transporter-like_CS"/>
</dbReference>
<dbReference type="GO" id="GO:0022857">
    <property type="term" value="F:transmembrane transporter activity"/>
    <property type="evidence" value="ECO:0007669"/>
    <property type="project" value="InterPro"/>
</dbReference>
<evidence type="ECO:0000256" key="4">
    <source>
        <dbReference type="ARBA" id="ARBA00022840"/>
    </source>
</evidence>
<keyword evidence="3" id="KW-0201">Cytochrome c-type biogenesis</keyword>
<protein>
    <submittedName>
        <fullName evidence="8">Heme exporter protein CcmA</fullName>
    </submittedName>
</protein>
<organism evidence="8">
    <name type="scientific">Serratia proteamaculans (strain 568)</name>
    <dbReference type="NCBI Taxonomy" id="399741"/>
    <lineage>
        <taxon>Bacteria</taxon>
        <taxon>Pseudomonadati</taxon>
        <taxon>Pseudomonadota</taxon>
        <taxon>Gammaproteobacteria</taxon>
        <taxon>Enterobacterales</taxon>
        <taxon>Yersiniaceae</taxon>
        <taxon>Serratia</taxon>
    </lineage>
</organism>
<feature type="domain" description="ABC transporter" evidence="7">
    <location>
        <begin position="18"/>
        <end position="226"/>
    </location>
</feature>
<gene>
    <name evidence="8" type="ordered locus">Spro_3391</name>
</gene>
<dbReference type="NCBIfam" id="TIGR01189">
    <property type="entry name" value="ccmA"/>
    <property type="match status" value="1"/>
</dbReference>
<dbReference type="SUPFAM" id="SSF52540">
    <property type="entry name" value="P-loop containing nucleoside triphosphate hydrolases"/>
    <property type="match status" value="1"/>
</dbReference>
<dbReference type="AlphaFoldDB" id="A8GH99"/>
<sequence length="226" mass="25019">MAYAMIAIPKKNMSSPMLEAKNLSCVRDERTLFSALSFTVKPGDIIQVEGPNGAGKTSLLRILAGLARPEGGEVHWHGQNTLRHRERYHQDLLFLGHQPGIKTMLTPFENLQFYQAVSCVPDRQAIWQALEQVGLVGYEDLPVAQLSAGQQRRVALARLWLSDSPLWILDEPLTAIDKQGVAELISLFEQHAQQGGMVLLTTHQDLAGVTQAVGKISLTENRMETV</sequence>
<dbReference type="InterPro" id="IPR027417">
    <property type="entry name" value="P-loop_NTPase"/>
</dbReference>
<dbReference type="GO" id="GO:0017004">
    <property type="term" value="P:cytochrome complex assembly"/>
    <property type="evidence" value="ECO:0007669"/>
    <property type="project" value="UniProtKB-KW"/>
</dbReference>
<evidence type="ECO:0000256" key="2">
    <source>
        <dbReference type="ARBA" id="ARBA00022741"/>
    </source>
</evidence>
<dbReference type="SMART" id="SM00382">
    <property type="entry name" value="AAA"/>
    <property type="match status" value="1"/>
</dbReference>
<evidence type="ECO:0000259" key="7">
    <source>
        <dbReference type="PROSITE" id="PS50893"/>
    </source>
</evidence>
<dbReference type="GO" id="GO:0016887">
    <property type="term" value="F:ATP hydrolysis activity"/>
    <property type="evidence" value="ECO:0007669"/>
    <property type="project" value="InterPro"/>
</dbReference>
<dbReference type="EMBL" id="CP000826">
    <property type="protein sequence ID" value="ABV42489.1"/>
    <property type="molecule type" value="Genomic_DNA"/>
</dbReference>
<dbReference type="InterPro" id="IPR005895">
    <property type="entry name" value="ABC_transptr_haem_export_CcmA"/>
</dbReference>
<dbReference type="CDD" id="cd03231">
    <property type="entry name" value="ABC_CcmA_heme_exporter"/>
    <property type="match status" value="1"/>
</dbReference>
<dbReference type="STRING" id="399741.Spro_3391"/>
<evidence type="ECO:0000313" key="8">
    <source>
        <dbReference type="EMBL" id="ABV42489.1"/>
    </source>
</evidence>
<dbReference type="PANTHER" id="PTHR43499">
    <property type="entry name" value="ABC TRANSPORTER I FAMILY MEMBER 1"/>
    <property type="match status" value="1"/>
</dbReference>
<keyword evidence="1" id="KW-0813">Transport</keyword>
<evidence type="ECO:0000256" key="3">
    <source>
        <dbReference type="ARBA" id="ARBA00022748"/>
    </source>
</evidence>
<keyword evidence="4" id="KW-0067">ATP-binding</keyword>
<dbReference type="eggNOG" id="COG4133">
    <property type="taxonomic scope" value="Bacteria"/>
</dbReference>
<dbReference type="KEGG" id="spe:Spro_3391"/>
<dbReference type="Gene3D" id="3.40.50.300">
    <property type="entry name" value="P-loop containing nucleotide triphosphate hydrolases"/>
    <property type="match status" value="1"/>
</dbReference>
<evidence type="ECO:0000256" key="6">
    <source>
        <dbReference type="ARBA" id="ARBA00023136"/>
    </source>
</evidence>
<keyword evidence="2" id="KW-0547">Nucleotide-binding</keyword>
<accession>A8GH99</accession>
<proteinExistence type="predicted"/>
<dbReference type="HOGENOM" id="CLU_000604_1_2_6"/>
<dbReference type="InterPro" id="IPR003593">
    <property type="entry name" value="AAA+_ATPase"/>
</dbReference>
<name>A8GH99_SERP5</name>
<dbReference type="InterPro" id="IPR003439">
    <property type="entry name" value="ABC_transporter-like_ATP-bd"/>
</dbReference>
<evidence type="ECO:0000256" key="1">
    <source>
        <dbReference type="ARBA" id="ARBA00022448"/>
    </source>
</evidence>
<dbReference type="Pfam" id="PF00005">
    <property type="entry name" value="ABC_tran"/>
    <property type="match status" value="1"/>
</dbReference>
<dbReference type="PANTHER" id="PTHR43499:SF1">
    <property type="entry name" value="ABC TRANSPORTER I FAMILY MEMBER 1"/>
    <property type="match status" value="1"/>
</dbReference>
<keyword evidence="6" id="KW-0472">Membrane</keyword>
<evidence type="ECO:0000256" key="5">
    <source>
        <dbReference type="ARBA" id="ARBA00022967"/>
    </source>
</evidence>
<dbReference type="PROSITE" id="PS00211">
    <property type="entry name" value="ABC_TRANSPORTER_1"/>
    <property type="match status" value="1"/>
</dbReference>
<keyword evidence="5" id="KW-1278">Translocase</keyword>